<reference evidence="3 4" key="1">
    <citation type="submission" date="2010-12" db="EMBL/GenBank/DDBJ databases">
        <title>Complete sequence of Desulfurispirillum indicum S5.</title>
        <authorList>
            <consortium name="US DOE Joint Genome Institute"/>
            <person name="Lucas S."/>
            <person name="Copeland A."/>
            <person name="Lapidus A."/>
            <person name="Cheng J.-F."/>
            <person name="Goodwin L."/>
            <person name="Pitluck S."/>
            <person name="Chertkov O."/>
            <person name="Held B."/>
            <person name="Detter J.C."/>
            <person name="Han C."/>
            <person name="Tapia R."/>
            <person name="Land M."/>
            <person name="Hauser L."/>
            <person name="Kyrpides N."/>
            <person name="Ivanova N."/>
            <person name="Mikhailova N."/>
            <person name="Haggblom M."/>
            <person name="Rauschenbach I."/>
            <person name="Bini E."/>
            <person name="Woyke T."/>
        </authorList>
    </citation>
    <scope>NUCLEOTIDE SEQUENCE [LARGE SCALE GENOMIC DNA]</scope>
    <source>
        <strain evidence="4">ATCC BAA-1389 / DSM 22839 / S5</strain>
    </source>
</reference>
<accession>E6W0P5</accession>
<dbReference type="KEGG" id="din:Selin_1660"/>
<feature type="domain" description="Peptidase M16C associated" evidence="2">
    <location>
        <begin position="478"/>
        <end position="725"/>
    </location>
</feature>
<dbReference type="HOGENOM" id="CLU_009165_1_0_0"/>
<dbReference type="EMBL" id="CP002432">
    <property type="protein sequence ID" value="ADU66390.1"/>
    <property type="molecule type" value="Genomic_DNA"/>
</dbReference>
<dbReference type="InterPro" id="IPR011249">
    <property type="entry name" value="Metalloenz_LuxS/M16"/>
</dbReference>
<dbReference type="InParanoid" id="E6W0P5"/>
<dbReference type="InterPro" id="IPR007863">
    <property type="entry name" value="Peptidase_M16_C"/>
</dbReference>
<dbReference type="FunFam" id="3.30.830.10:FF:000011">
    <property type="entry name" value="Presequence protease, mitochondrial"/>
    <property type="match status" value="1"/>
</dbReference>
<protein>
    <submittedName>
        <fullName evidence="3">Peptidase M16C associated domain protein</fullName>
    </submittedName>
</protein>
<dbReference type="PANTHER" id="PTHR43016">
    <property type="entry name" value="PRESEQUENCE PROTEASE"/>
    <property type="match status" value="1"/>
</dbReference>
<evidence type="ECO:0000256" key="1">
    <source>
        <dbReference type="SAM" id="Coils"/>
    </source>
</evidence>
<dbReference type="Pfam" id="PF22516">
    <property type="entry name" value="PreP_C"/>
    <property type="match status" value="1"/>
</dbReference>
<proteinExistence type="predicted"/>
<dbReference type="STRING" id="653733.Selin_1660"/>
<dbReference type="SMART" id="SM01264">
    <property type="entry name" value="M16C_associated"/>
    <property type="match status" value="1"/>
</dbReference>
<dbReference type="eggNOG" id="COG1026">
    <property type="taxonomic scope" value="Bacteria"/>
</dbReference>
<keyword evidence="1" id="KW-0175">Coiled coil</keyword>
<dbReference type="Pfam" id="PF08367">
    <property type="entry name" value="M16C_assoc"/>
    <property type="match status" value="1"/>
</dbReference>
<keyword evidence="4" id="KW-1185">Reference proteome</keyword>
<dbReference type="GO" id="GO:0046872">
    <property type="term" value="F:metal ion binding"/>
    <property type="evidence" value="ECO:0007669"/>
    <property type="project" value="InterPro"/>
</dbReference>
<dbReference type="InterPro" id="IPR013578">
    <property type="entry name" value="Peptidase_M16C_assoc"/>
</dbReference>
<dbReference type="GO" id="GO:0006508">
    <property type="term" value="P:proteolysis"/>
    <property type="evidence" value="ECO:0007669"/>
    <property type="project" value="InterPro"/>
</dbReference>
<dbReference type="AlphaFoldDB" id="E6W0P5"/>
<dbReference type="Gene3D" id="3.30.830.10">
    <property type="entry name" value="Metalloenzyme, LuxS/M16 peptidase-like"/>
    <property type="match status" value="4"/>
</dbReference>
<sequence>MVRIPQRLPGEGEHISPMPYPTFQLKGSRFIDSLQITVEEYVHIRTGARHYHIAADNEENVFSVAFRTVPADSTGVAHILEHTVLCGSERFPVRDPFFMMTRRSLNTFMNAFTGSDWTAYPFASKNRKDFMNLLEVYLDAVFFASLDRYDFLQEGHRLEFQEPADCHSGLTYRGIVYNEMKGAMSSPVSELWQKLSHHLYPTTTYHYNSGGDPECIPQLTYEQLLDFYRTHYHPGNAIFTTYGDMDPQDIQQQLEEKALHRFADSMTPVLVGDEQRFDAPLRANEVYALDEESLTEKTHIVMGWLLGKNTDLQELFNAELLASILLDNSASPLRHALETTALGSSPSPLCGLEESSREMCFVCGLEGSEPQRADEVEALIMEILNQVATEGVPREVAEAALHQLELEYREIGGDSLPFGLQIILQALPAAIHDGDPVAMLDIDPVLNHLREQIQNPAFIPGLVRRFFLDNPHRVRLVMAPDANLGQEREAREQQQLQRILESLSEAEREQLVERAALLQSRQQAVQDESILPCVTLEDVPADIHVPQPAGRELGPWPAGVYHQETNGLVYLQAVAELPQLPDDLLDSFSLYTSFVTELGCAGDDYLETQRRMSRSTGGIGASASMRGNVDDPARFRGFFSLGGKALDRNTRPMVELIADFYHRSRFDEKRRIRELVSQKRAAREQSITGSGHQLAMTAATSRISPVSALSHRLRGLMGISRLKQLDTQLGDEANLQKLLLDFSRIHAILTEAPLQFLCVGRPEVAAEAAQALVDTFGKSQTAGHHQPLAFTAAQGELAHQMWITNTQVHFCAKAYPTVASGHPDAAALAVLGGFLRNGYLHRAIREQGGAYGGGASQDSTTGAFRFFSYRDPRLEETLADFDRSVQWLLEKDHPWQKVEEAILGVISGMDKPASPAGEAHKSFFDELYGRTPEHRLLLRQRVLNVTLADLQRVAAAYLQPGRGHIAVVSHSESRNRAEKLSMEVFRV</sequence>
<dbReference type="InterPro" id="IPR055130">
    <property type="entry name" value="PreP_C"/>
</dbReference>
<dbReference type="Pfam" id="PF05193">
    <property type="entry name" value="Peptidase_M16_C"/>
    <property type="match status" value="1"/>
</dbReference>
<feature type="coiled-coil region" evidence="1">
    <location>
        <begin position="486"/>
        <end position="528"/>
    </location>
</feature>
<organism evidence="3 4">
    <name type="scientific">Desulfurispirillum indicum (strain ATCC BAA-1389 / DSM 22839 / S5)</name>
    <dbReference type="NCBI Taxonomy" id="653733"/>
    <lineage>
        <taxon>Bacteria</taxon>
        <taxon>Pseudomonadati</taxon>
        <taxon>Chrysiogenota</taxon>
        <taxon>Chrysiogenia</taxon>
        <taxon>Chrysiogenales</taxon>
        <taxon>Chrysiogenaceae</taxon>
        <taxon>Desulfurispirillum</taxon>
    </lineage>
</organism>
<dbReference type="Proteomes" id="UP000002572">
    <property type="component" value="Chromosome"/>
</dbReference>
<evidence type="ECO:0000313" key="3">
    <source>
        <dbReference type="EMBL" id="ADU66390.1"/>
    </source>
</evidence>
<dbReference type="PANTHER" id="PTHR43016:SF13">
    <property type="entry name" value="PRESEQUENCE PROTEASE, MITOCHONDRIAL"/>
    <property type="match status" value="1"/>
</dbReference>
<dbReference type="SUPFAM" id="SSF63411">
    <property type="entry name" value="LuxS/MPP-like metallohydrolase"/>
    <property type="match status" value="4"/>
</dbReference>
<gene>
    <name evidence="3" type="ordered locus">Selin_1660</name>
</gene>
<name>E6W0P5_DESIS</name>
<evidence type="ECO:0000313" key="4">
    <source>
        <dbReference type="Proteomes" id="UP000002572"/>
    </source>
</evidence>
<evidence type="ECO:0000259" key="2">
    <source>
        <dbReference type="SMART" id="SM01264"/>
    </source>
</evidence>